<dbReference type="Gene3D" id="1.10.260.40">
    <property type="entry name" value="lambda repressor-like DNA-binding domains"/>
    <property type="match status" value="1"/>
</dbReference>
<dbReference type="Pfam" id="PF02706">
    <property type="entry name" value="Wzz"/>
    <property type="match status" value="1"/>
</dbReference>
<keyword evidence="3 6" id="KW-0812">Transmembrane</keyword>
<feature type="domain" description="HTH cro/C1-type" evidence="7">
    <location>
        <begin position="6"/>
        <end position="38"/>
    </location>
</feature>
<dbReference type="Pfam" id="PF01381">
    <property type="entry name" value="HTH_3"/>
    <property type="match status" value="1"/>
</dbReference>
<feature type="transmembrane region" description="Helical" evidence="6">
    <location>
        <begin position="79"/>
        <end position="98"/>
    </location>
</feature>
<dbReference type="GO" id="GO:0005886">
    <property type="term" value="C:plasma membrane"/>
    <property type="evidence" value="ECO:0007669"/>
    <property type="project" value="UniProtKB-SubCell"/>
</dbReference>
<comment type="subcellular location">
    <subcellularLocation>
        <location evidence="1">Cell membrane</location>
        <topology evidence="1">Multi-pass membrane protein</topology>
    </subcellularLocation>
</comment>
<evidence type="ECO:0000259" key="7">
    <source>
        <dbReference type="PROSITE" id="PS50943"/>
    </source>
</evidence>
<evidence type="ECO:0000256" key="3">
    <source>
        <dbReference type="ARBA" id="ARBA00022692"/>
    </source>
</evidence>
<reference evidence="8" key="1">
    <citation type="submission" date="2018-05" db="EMBL/GenBank/DDBJ databases">
        <authorList>
            <person name="Lanie J.A."/>
            <person name="Ng W.-L."/>
            <person name="Kazmierczak K.M."/>
            <person name="Andrzejewski T.M."/>
            <person name="Davidsen T.M."/>
            <person name="Wayne K.J."/>
            <person name="Tettelin H."/>
            <person name="Glass J.I."/>
            <person name="Rusch D."/>
            <person name="Podicherti R."/>
            <person name="Tsui H.-C.T."/>
            <person name="Winkler M.E."/>
        </authorList>
    </citation>
    <scope>NUCLEOTIDE SEQUENCE</scope>
</reference>
<evidence type="ECO:0000256" key="5">
    <source>
        <dbReference type="ARBA" id="ARBA00023136"/>
    </source>
</evidence>
<evidence type="ECO:0000256" key="6">
    <source>
        <dbReference type="SAM" id="Phobius"/>
    </source>
</evidence>
<name>A0A381TQI0_9ZZZZ</name>
<dbReference type="InterPro" id="IPR050445">
    <property type="entry name" value="Bact_polysacc_biosynth/exp"/>
</dbReference>
<dbReference type="InterPro" id="IPR032807">
    <property type="entry name" value="GNVR"/>
</dbReference>
<evidence type="ECO:0000256" key="2">
    <source>
        <dbReference type="ARBA" id="ARBA00022475"/>
    </source>
</evidence>
<dbReference type="InterPro" id="IPR001387">
    <property type="entry name" value="Cro/C1-type_HTH"/>
</dbReference>
<protein>
    <recommendedName>
        <fullName evidence="7">HTH cro/C1-type domain-containing protein</fullName>
    </recommendedName>
</protein>
<keyword evidence="5 6" id="KW-0472">Membrane</keyword>
<keyword evidence="2" id="KW-1003">Cell membrane</keyword>
<dbReference type="PANTHER" id="PTHR32309">
    <property type="entry name" value="TYROSINE-PROTEIN KINASE"/>
    <property type="match status" value="1"/>
</dbReference>
<evidence type="ECO:0000256" key="1">
    <source>
        <dbReference type="ARBA" id="ARBA00004651"/>
    </source>
</evidence>
<gene>
    <name evidence="8" type="ORF">METZ01_LOCUS70632</name>
</gene>
<dbReference type="AlphaFoldDB" id="A0A381TQI0"/>
<dbReference type="InterPro" id="IPR010982">
    <property type="entry name" value="Lambda_DNA-bd_dom_sf"/>
</dbReference>
<organism evidence="8">
    <name type="scientific">marine metagenome</name>
    <dbReference type="NCBI Taxonomy" id="408172"/>
    <lineage>
        <taxon>unclassified sequences</taxon>
        <taxon>metagenomes</taxon>
        <taxon>ecological metagenomes</taxon>
    </lineage>
</organism>
<keyword evidence="4 6" id="KW-1133">Transmembrane helix</keyword>
<dbReference type="InterPro" id="IPR003856">
    <property type="entry name" value="LPS_length_determ_N"/>
</dbReference>
<dbReference type="Pfam" id="PF13807">
    <property type="entry name" value="GNVR"/>
    <property type="match status" value="1"/>
</dbReference>
<evidence type="ECO:0000313" key="8">
    <source>
        <dbReference type="EMBL" id="SVA17778.1"/>
    </source>
</evidence>
<sequence length="372" mass="42642">MNDIRQEDMAEQLGVSRATLINYEKGHTTINVDVLERLKIAYPDFEMEDKEVEKPKIIQDNIIDFGVLFRVLYTKRKNIILTALLAAILGTGFSFLFTKYYSAQISLYPAKKDGLQGLGQFQSLATNFGMNMPDNNQDFNIPDVVKSRLIANKVLDQKWLKQNGSKVSLYQLWNMDKPPWYNPFSASMNDSAYIKEQAIKKFTDHVEVVEDRLSGLIKITVTLEDPPVSASVANFIGDQVQLYIQKENSAQSTKEKLFISDRLFIVKSELESSELALKDFKERNRGYEDSPELFMVFSRLFREVEAKKQVYLTLQQQLELARIEEVKQTSILHILDHATPPSRKSSPKRFLFLVFSAIFGLVSSSLATVFKY</sequence>
<feature type="transmembrane region" description="Helical" evidence="6">
    <location>
        <begin position="350"/>
        <end position="370"/>
    </location>
</feature>
<dbReference type="EMBL" id="UINC01004914">
    <property type="protein sequence ID" value="SVA17778.1"/>
    <property type="molecule type" value="Genomic_DNA"/>
</dbReference>
<accession>A0A381TQI0</accession>
<dbReference type="GO" id="GO:0003677">
    <property type="term" value="F:DNA binding"/>
    <property type="evidence" value="ECO:0007669"/>
    <property type="project" value="InterPro"/>
</dbReference>
<dbReference type="PANTHER" id="PTHR32309:SF13">
    <property type="entry name" value="FERRIC ENTEROBACTIN TRANSPORT PROTEIN FEPE"/>
    <property type="match status" value="1"/>
</dbReference>
<proteinExistence type="predicted"/>
<dbReference type="PROSITE" id="PS50943">
    <property type="entry name" value="HTH_CROC1"/>
    <property type="match status" value="1"/>
</dbReference>
<dbReference type="SUPFAM" id="SSF47413">
    <property type="entry name" value="lambda repressor-like DNA-binding domains"/>
    <property type="match status" value="1"/>
</dbReference>
<dbReference type="GO" id="GO:0004713">
    <property type="term" value="F:protein tyrosine kinase activity"/>
    <property type="evidence" value="ECO:0007669"/>
    <property type="project" value="TreeGrafter"/>
</dbReference>
<evidence type="ECO:0000256" key="4">
    <source>
        <dbReference type="ARBA" id="ARBA00022989"/>
    </source>
</evidence>
<dbReference type="CDD" id="cd00093">
    <property type="entry name" value="HTH_XRE"/>
    <property type="match status" value="1"/>
</dbReference>